<dbReference type="RefSeq" id="WP_320422717.1">
    <property type="nucleotide sequence ID" value="NZ_JAXCLA010000003.1"/>
</dbReference>
<keyword evidence="2" id="KW-1185">Reference proteome</keyword>
<organism evidence="1 2">
    <name type="scientific">Roseateles agri</name>
    <dbReference type="NCBI Taxonomy" id="3098619"/>
    <lineage>
        <taxon>Bacteria</taxon>
        <taxon>Pseudomonadati</taxon>
        <taxon>Pseudomonadota</taxon>
        <taxon>Betaproteobacteria</taxon>
        <taxon>Burkholderiales</taxon>
        <taxon>Sphaerotilaceae</taxon>
        <taxon>Roseateles</taxon>
    </lineage>
</organism>
<evidence type="ECO:0000313" key="2">
    <source>
        <dbReference type="Proteomes" id="UP001285263"/>
    </source>
</evidence>
<proteinExistence type="predicted"/>
<comment type="caution">
    <text evidence="1">The sequence shown here is derived from an EMBL/GenBank/DDBJ whole genome shotgun (WGS) entry which is preliminary data.</text>
</comment>
<accession>A0ABU5DEV4</accession>
<name>A0ABU5DEV4_9BURK</name>
<evidence type="ECO:0000313" key="1">
    <source>
        <dbReference type="EMBL" id="MDY0744805.1"/>
    </source>
</evidence>
<reference evidence="1 2" key="1">
    <citation type="submission" date="2023-11" db="EMBL/GenBank/DDBJ databases">
        <title>Paucibacter sp. nov., isolated from fresh soil in Korea.</title>
        <authorList>
            <person name="Le N.T.T."/>
        </authorList>
    </citation>
    <scope>NUCLEOTIDE SEQUENCE [LARGE SCALE GENOMIC DNA]</scope>
    <source>
        <strain evidence="1 2">R3-3</strain>
    </source>
</reference>
<dbReference type="Proteomes" id="UP001285263">
    <property type="component" value="Unassembled WGS sequence"/>
</dbReference>
<dbReference type="EMBL" id="JAXCLA010000003">
    <property type="protein sequence ID" value="MDY0744805.1"/>
    <property type="molecule type" value="Genomic_DNA"/>
</dbReference>
<protein>
    <recommendedName>
        <fullName evidence="3">Glycosaminoglycan attachment site</fullName>
    </recommendedName>
</protein>
<gene>
    <name evidence="1" type="ORF">SNE35_09815</name>
</gene>
<evidence type="ECO:0008006" key="3">
    <source>
        <dbReference type="Google" id="ProtNLM"/>
    </source>
</evidence>
<sequence length="373" mass="41875">MAINLFADIGKPAKKLHPQFVALRDLAGYEPARQMLQELQQHFDDPDGNFVEQFQTMGFDSRTLELFLFAMFKESGHAVDRSHQRPDFLISRDRITAAVEAVTAGEPSNAGLQQYMALPKEKTPEELEAYIKHSVPIRLGSPLYKKLKAKYWEEPHVAGKPFVIAIEDFHEAGSLSTSSTPLANYLFGQEQQWFHDADGKLIISEHKLEFHKNAVKQIPSGYFNQPDAENVSAVLFTNTGTIPKFLRMGHQGPYRLPALSVIRFGTCYKDDPNSSMPGMFMYEVGAPEFVESWRQGTVLIKNPKALHPLPDGWLGAGLEQALIDGHTVTTLHEPFAPYASMTNPILGIPRAKLHQLMDELWVDFSKVTQGLKV</sequence>